<accession>A0ABM8AJL2</accession>
<name>A0ABM8AJL2_9DEIO</name>
<evidence type="ECO:0000313" key="1">
    <source>
        <dbReference type="EMBL" id="BDP43890.1"/>
    </source>
</evidence>
<gene>
    <name evidence="1" type="ORF">DAETH_38590</name>
</gene>
<dbReference type="EMBL" id="AP026561">
    <property type="protein sequence ID" value="BDP43890.1"/>
    <property type="molecule type" value="Genomic_DNA"/>
</dbReference>
<geneLocation type="plasmid" evidence="1 2">
    <name>pDAETH-1</name>
</geneLocation>
<keyword evidence="2" id="KW-1185">Reference proteome</keyword>
<evidence type="ECO:0000313" key="2">
    <source>
        <dbReference type="Proteomes" id="UP001064971"/>
    </source>
</evidence>
<sequence length="143" mass="16250">MPGSSILPVLRSRVESLEFLSGSPAFYPFSAQLLDRVFTQPEFARPLEQISLEFKHLLDGFRAQQEAFRQEASPLLGRFWELFPERRDDNVQRAGEHGLPTLAYYGSLKRAENILAGQDLYALRQRLEPAKFGDDRTPVGALL</sequence>
<keyword evidence="1" id="KW-0614">Plasmid</keyword>
<protein>
    <submittedName>
        <fullName evidence="1">Uncharacterized protein</fullName>
    </submittedName>
</protein>
<dbReference type="Proteomes" id="UP001064971">
    <property type="component" value="Plasmid pDAETH-1"/>
</dbReference>
<reference evidence="1" key="1">
    <citation type="submission" date="2022-07" db="EMBL/GenBank/DDBJ databases">
        <title>Complete Genome Sequence of the Radioresistant Bacterium Deinococcus aetherius ST0316, Isolated from the Air Dust collected in Lower Stratosphere above Japan.</title>
        <authorList>
            <person name="Satoh K."/>
            <person name="Hagiwara K."/>
            <person name="Katsumata K."/>
            <person name="Kubo A."/>
            <person name="Yokobori S."/>
            <person name="Yamagishi A."/>
            <person name="Oono Y."/>
            <person name="Narumi I."/>
        </authorList>
    </citation>
    <scope>NUCLEOTIDE SEQUENCE</scope>
    <source>
        <strain evidence="1">ST0316</strain>
        <plasmid evidence="1">pDAETH-1</plasmid>
    </source>
</reference>
<proteinExistence type="predicted"/>
<organism evidence="1 2">
    <name type="scientific">Deinococcus aetherius</name>
    <dbReference type="NCBI Taxonomy" id="200252"/>
    <lineage>
        <taxon>Bacteria</taxon>
        <taxon>Thermotogati</taxon>
        <taxon>Deinococcota</taxon>
        <taxon>Deinococci</taxon>
        <taxon>Deinococcales</taxon>
        <taxon>Deinococcaceae</taxon>
        <taxon>Deinococcus</taxon>
    </lineage>
</organism>
<dbReference type="RefSeq" id="WP_264777729.1">
    <property type="nucleotide sequence ID" value="NZ_AP026561.1"/>
</dbReference>